<name>A0A9X3NTX3_9ACTN</name>
<proteinExistence type="predicted"/>
<comment type="caution">
    <text evidence="2">The sequence shown here is derived from an EMBL/GenBank/DDBJ whole genome shotgun (WGS) entry which is preliminary data.</text>
</comment>
<dbReference type="Proteomes" id="UP001140076">
    <property type="component" value="Unassembled WGS sequence"/>
</dbReference>
<accession>A0A9X3NTX3</accession>
<evidence type="ECO:0000256" key="1">
    <source>
        <dbReference type="SAM" id="MobiDB-lite"/>
    </source>
</evidence>
<sequence>MSDHDQVQRAEYDGLAICSAATAVVGHMFGATVNEVFTKVSDDGRPFVPVGITFSGVAQYWAVITEAGPAAVERLMAERGGDAATAMEPVLRTARDWAHGVVEKAAQQARIDREQAKDDARRILANPQVWAATKLLPGMVDNLGRVEGDSVADLARDHELHDVQQARDAWVPSTADADLRYGPQGVVLRAKVTREPVRKPPAVGAAVSKAALRGRRQNPPAQKSPTLRARVAKARRADQRRAGGAGLD</sequence>
<feature type="region of interest" description="Disordered" evidence="1">
    <location>
        <begin position="199"/>
        <end position="248"/>
    </location>
</feature>
<evidence type="ECO:0000313" key="2">
    <source>
        <dbReference type="EMBL" id="MDA0564021.1"/>
    </source>
</evidence>
<protein>
    <submittedName>
        <fullName evidence="2">Uncharacterized protein</fullName>
    </submittedName>
</protein>
<keyword evidence="3" id="KW-1185">Reference proteome</keyword>
<reference evidence="2" key="1">
    <citation type="submission" date="2021-10" db="EMBL/GenBank/DDBJ databases">
        <title>Streptomonospora sp. nov., isolated from mangrove soil.</title>
        <authorList>
            <person name="Chen X."/>
            <person name="Ge X."/>
            <person name="Liu W."/>
        </authorList>
    </citation>
    <scope>NUCLEOTIDE SEQUENCE</scope>
    <source>
        <strain evidence="2">S1-112</strain>
    </source>
</reference>
<gene>
    <name evidence="2" type="ORF">LG943_06730</name>
</gene>
<dbReference type="RefSeq" id="WP_270071307.1">
    <property type="nucleotide sequence ID" value="NZ_JAJAQC010000008.1"/>
</dbReference>
<evidence type="ECO:0000313" key="3">
    <source>
        <dbReference type="Proteomes" id="UP001140076"/>
    </source>
</evidence>
<organism evidence="2 3">
    <name type="scientific">Streptomonospora mangrovi</name>
    <dbReference type="NCBI Taxonomy" id="2883123"/>
    <lineage>
        <taxon>Bacteria</taxon>
        <taxon>Bacillati</taxon>
        <taxon>Actinomycetota</taxon>
        <taxon>Actinomycetes</taxon>
        <taxon>Streptosporangiales</taxon>
        <taxon>Nocardiopsidaceae</taxon>
        <taxon>Streptomonospora</taxon>
    </lineage>
</organism>
<dbReference type="AlphaFoldDB" id="A0A9X3NTX3"/>
<dbReference type="EMBL" id="JAJAQC010000008">
    <property type="protein sequence ID" value="MDA0564021.1"/>
    <property type="molecule type" value="Genomic_DNA"/>
</dbReference>